<dbReference type="PANTHER" id="PTHR46211">
    <property type="entry name" value="GLYCEROPHOSPHORYL DIESTER PHOSPHODIESTERASE"/>
    <property type="match status" value="1"/>
</dbReference>
<dbReference type="CDD" id="cd08563">
    <property type="entry name" value="GDPD_TtGDE_like"/>
    <property type="match status" value="1"/>
</dbReference>
<dbReference type="Gene3D" id="3.20.20.190">
    <property type="entry name" value="Phosphatidylinositol (PI) phosphodiesterase"/>
    <property type="match status" value="1"/>
</dbReference>
<dbReference type="Pfam" id="PF03009">
    <property type="entry name" value="GDPD"/>
    <property type="match status" value="1"/>
</dbReference>
<reference evidence="2" key="1">
    <citation type="journal article" date="2018" name="Antonie Van Leeuwenhoek">
        <title>Proteinivorax hydrogeniformans sp. nov., an anaerobic, haloalkaliphilic bacterium fermenting proteinaceous compounds with high hydrogen production.</title>
        <authorList>
            <person name="Boltyanskaya Y."/>
            <person name="Detkova E."/>
            <person name="Pimenov N."/>
            <person name="Kevbrin V."/>
        </authorList>
    </citation>
    <scope>NUCLEOTIDE SEQUENCE</scope>
    <source>
        <strain evidence="2">Z-710</strain>
    </source>
</reference>
<proteinExistence type="predicted"/>
<organism evidence="2">
    <name type="scientific">Proteinivorax hydrogeniformans</name>
    <dbReference type="NCBI Taxonomy" id="1826727"/>
    <lineage>
        <taxon>Bacteria</taxon>
        <taxon>Bacillati</taxon>
        <taxon>Bacillota</taxon>
        <taxon>Clostridia</taxon>
        <taxon>Eubacteriales</taxon>
        <taxon>Proteinivoracaceae</taxon>
        <taxon>Proteinivorax</taxon>
    </lineage>
</organism>
<dbReference type="GO" id="GO:0006629">
    <property type="term" value="P:lipid metabolic process"/>
    <property type="evidence" value="ECO:0007669"/>
    <property type="project" value="InterPro"/>
</dbReference>
<feature type="domain" description="GP-PDE" evidence="1">
    <location>
        <begin position="2"/>
        <end position="239"/>
    </location>
</feature>
<accession>A0AAU8HVT4</accession>
<dbReference type="PANTHER" id="PTHR46211:SF1">
    <property type="entry name" value="GLYCEROPHOSPHODIESTER PHOSPHODIESTERASE, CYTOPLASMIC"/>
    <property type="match status" value="1"/>
</dbReference>
<dbReference type="PROSITE" id="PS51704">
    <property type="entry name" value="GP_PDE"/>
    <property type="match status" value="1"/>
</dbReference>
<name>A0AAU8HVT4_9FIRM</name>
<protein>
    <submittedName>
        <fullName evidence="2">Glycerophosphodiester phosphodiesterase</fullName>
    </submittedName>
</protein>
<dbReference type="InterPro" id="IPR030395">
    <property type="entry name" value="GP_PDE_dom"/>
</dbReference>
<evidence type="ECO:0000259" key="1">
    <source>
        <dbReference type="PROSITE" id="PS51704"/>
    </source>
</evidence>
<evidence type="ECO:0000313" key="2">
    <source>
        <dbReference type="EMBL" id="XCI29509.1"/>
    </source>
</evidence>
<dbReference type="EMBL" id="CP159485">
    <property type="protein sequence ID" value="XCI29509.1"/>
    <property type="molecule type" value="Genomic_DNA"/>
</dbReference>
<dbReference type="RefSeq" id="WP_353894057.1">
    <property type="nucleotide sequence ID" value="NZ_CP159485.1"/>
</dbReference>
<gene>
    <name evidence="2" type="ORF">PRVXH_000832</name>
</gene>
<reference evidence="2" key="2">
    <citation type="submission" date="2024-06" db="EMBL/GenBank/DDBJ databases">
        <authorList>
            <person name="Petrova K.O."/>
            <person name="Toshchakov S.V."/>
            <person name="Boltjanskaja Y.V."/>
            <person name="Kevbrin V.V."/>
        </authorList>
    </citation>
    <scope>NUCLEOTIDE SEQUENCE</scope>
    <source>
        <strain evidence="2">Z-710</strain>
    </source>
</reference>
<dbReference type="AlphaFoldDB" id="A0AAU8HVT4"/>
<dbReference type="InterPro" id="IPR017946">
    <property type="entry name" value="PLC-like_Pdiesterase_TIM-brl"/>
</dbReference>
<sequence length="245" mass="28425">MTKILAHRGDSKVAPENTIAAFKSAISKGVDGVEFDVQLTKDGVPIVFHDEKLKRCTNVRGYLKDYTYSQLKNLDCGGWFDDRFANTKIPTLKEVLELFWQKKFILNVELKNGYVNYPGIEEKVLELIQSYDLMDNVIISSFNHQSIIRVKKLCSNIKTGLLYRAKIYKPWEYAKRVTNSDAVHPNYFSITKKEIAESQKNNVDVNVFTVDKEKDIKQFIRWNVDILITNYPELAMKIRKELSKM</sequence>
<dbReference type="SUPFAM" id="SSF51695">
    <property type="entry name" value="PLC-like phosphodiesterases"/>
    <property type="match status" value="1"/>
</dbReference>
<dbReference type="GO" id="GO:0008081">
    <property type="term" value="F:phosphoric diester hydrolase activity"/>
    <property type="evidence" value="ECO:0007669"/>
    <property type="project" value="InterPro"/>
</dbReference>